<reference evidence="1 2" key="1">
    <citation type="journal article" date="2018" name="PLoS Genet.">
        <title>Population sequencing reveals clonal diversity and ancestral inbreeding in the grapevine cultivar Chardonnay.</title>
        <authorList>
            <person name="Roach M.J."/>
            <person name="Johnson D.L."/>
            <person name="Bohlmann J."/>
            <person name="van Vuuren H.J."/>
            <person name="Jones S.J."/>
            <person name="Pretorius I.S."/>
            <person name="Schmidt S.A."/>
            <person name="Borneman A.R."/>
        </authorList>
    </citation>
    <scope>NUCLEOTIDE SEQUENCE [LARGE SCALE GENOMIC DNA]</scope>
    <source>
        <strain evidence="2">cv. Chardonnay</strain>
        <tissue evidence="1">Leaf</tissue>
    </source>
</reference>
<comment type="caution">
    <text evidence="1">The sequence shown here is derived from an EMBL/GenBank/DDBJ whole genome shotgun (WGS) entry which is preliminary data.</text>
</comment>
<dbReference type="EMBL" id="QGNW01002261">
    <property type="protein sequence ID" value="RVW21898.1"/>
    <property type="molecule type" value="Genomic_DNA"/>
</dbReference>
<gene>
    <name evidence="1" type="primary">VIT_19s0014g02480_2</name>
    <name evidence="1" type="ORF">CK203_101027</name>
</gene>
<dbReference type="Proteomes" id="UP000288805">
    <property type="component" value="Unassembled WGS sequence"/>
</dbReference>
<dbReference type="AlphaFoldDB" id="A0A438CFB3"/>
<evidence type="ECO:0000313" key="2">
    <source>
        <dbReference type="Proteomes" id="UP000288805"/>
    </source>
</evidence>
<protein>
    <submittedName>
        <fullName evidence="1">Putative bifunctional methylthioribulose-1-phosphate dehydratase/enolase-phosphatase E1 1</fullName>
    </submittedName>
</protein>
<organism evidence="1 2">
    <name type="scientific">Vitis vinifera</name>
    <name type="common">Grape</name>
    <dbReference type="NCBI Taxonomy" id="29760"/>
    <lineage>
        <taxon>Eukaryota</taxon>
        <taxon>Viridiplantae</taxon>
        <taxon>Streptophyta</taxon>
        <taxon>Embryophyta</taxon>
        <taxon>Tracheophyta</taxon>
        <taxon>Spermatophyta</taxon>
        <taxon>Magnoliopsida</taxon>
        <taxon>eudicotyledons</taxon>
        <taxon>Gunneridae</taxon>
        <taxon>Pentapetalae</taxon>
        <taxon>rosids</taxon>
        <taxon>Vitales</taxon>
        <taxon>Vitaceae</taxon>
        <taxon>Viteae</taxon>
        <taxon>Vitis</taxon>
    </lineage>
</organism>
<sequence>MAYLMRNAGAVIHSHGMESCIVTMIDPLSKEFRVNF</sequence>
<name>A0A438CFB3_VITVI</name>
<proteinExistence type="predicted"/>
<accession>A0A438CFB3</accession>
<evidence type="ECO:0000313" key="1">
    <source>
        <dbReference type="EMBL" id="RVW21898.1"/>
    </source>
</evidence>